<feature type="compositionally biased region" description="Low complexity" evidence="1">
    <location>
        <begin position="68"/>
        <end position="83"/>
    </location>
</feature>
<dbReference type="PANTHER" id="PTHR28031:SF1">
    <property type="entry name" value="PROLINE-RICH PROTEIN HUA1"/>
    <property type="match status" value="1"/>
</dbReference>
<reference evidence="2 3" key="1">
    <citation type="submission" date="2017-04" db="EMBL/GenBank/DDBJ databases">
        <title>Draft genome of the yeast Clavispora lusitaniae type strain CBS 6936.</title>
        <authorList>
            <person name="Durrens P."/>
            <person name="Klopp C."/>
            <person name="Biteau N."/>
            <person name="Fitton-Ouhabi V."/>
            <person name="Dementhon K."/>
            <person name="Accoceberry I."/>
            <person name="Sherman D.J."/>
            <person name="Noel T."/>
        </authorList>
    </citation>
    <scope>NUCLEOTIDE SEQUENCE [LARGE SCALE GENOMIC DNA]</scope>
    <source>
        <strain evidence="2 3">CBS 6936</strain>
    </source>
</reference>
<accession>A0AA91PWG4</accession>
<dbReference type="PANTHER" id="PTHR28031">
    <property type="entry name" value="PROLINE-RICH PROTEIN HUA1"/>
    <property type="match status" value="1"/>
</dbReference>
<feature type="compositionally biased region" description="Polar residues" evidence="1">
    <location>
        <begin position="91"/>
        <end position="101"/>
    </location>
</feature>
<comment type="caution">
    <text evidence="2">The sequence shown here is derived from an EMBL/GenBank/DDBJ whole genome shotgun (WGS) entry which is preliminary data.</text>
</comment>
<dbReference type="Proteomes" id="UP000195602">
    <property type="component" value="Unassembled WGS sequence"/>
</dbReference>
<dbReference type="GO" id="GO:0005737">
    <property type="term" value="C:cytoplasm"/>
    <property type="evidence" value="ECO:0007669"/>
    <property type="project" value="TreeGrafter"/>
</dbReference>
<dbReference type="KEGG" id="clus:A9F13_21g00517"/>
<dbReference type="EMBL" id="LYUB02000021">
    <property type="protein sequence ID" value="OVF06227.1"/>
    <property type="molecule type" value="Genomic_DNA"/>
</dbReference>
<name>A0AA91PWG4_CLALS</name>
<proteinExistence type="predicted"/>
<dbReference type="AlphaFoldDB" id="A0AA91PWG4"/>
<evidence type="ECO:0008006" key="4">
    <source>
        <dbReference type="Google" id="ProtNLM"/>
    </source>
</evidence>
<dbReference type="InterPro" id="IPR038910">
    <property type="entry name" value="Hua1-like"/>
</dbReference>
<evidence type="ECO:0000313" key="3">
    <source>
        <dbReference type="Proteomes" id="UP000195602"/>
    </source>
</evidence>
<sequence>MSQWDDVPSEAPPSYNEALQSPPVPPQRPPATPQRPQNAYSGPPSGSRPPEKSSGAPRPPSRPSENFSGAPPQQGPSSSSSQGFTRPPNGPNTSSLYSNNQSLPFKYPRGYLCKKCKNTGFKEKTGKPCMDCWKKFLGPEPYNPNPQLPFRYPRRYLCEKCLNTGSKLKNGKPCQDCYTYLAPRNNVSMTYAVPASPFSSGPVLASPAYGPQYGPQYGPGPNRVQVAPGDPRLGGYLCGRCRGSGLVTFLLDQELCPVCGGLGRILNGQPSTGYYV</sequence>
<gene>
    <name evidence="2" type="ORF">A9F13_21g00517</name>
</gene>
<evidence type="ECO:0000313" key="2">
    <source>
        <dbReference type="EMBL" id="OVF06227.1"/>
    </source>
</evidence>
<evidence type="ECO:0000256" key="1">
    <source>
        <dbReference type="SAM" id="MobiDB-lite"/>
    </source>
</evidence>
<protein>
    <recommendedName>
        <fullName evidence="4">Proline-rich protein</fullName>
    </recommendedName>
</protein>
<organism evidence="2 3">
    <name type="scientific">Clavispora lusitaniae</name>
    <name type="common">Candida lusitaniae</name>
    <dbReference type="NCBI Taxonomy" id="36911"/>
    <lineage>
        <taxon>Eukaryota</taxon>
        <taxon>Fungi</taxon>
        <taxon>Dikarya</taxon>
        <taxon>Ascomycota</taxon>
        <taxon>Saccharomycotina</taxon>
        <taxon>Pichiomycetes</taxon>
        <taxon>Metschnikowiaceae</taxon>
        <taxon>Clavispora</taxon>
    </lineage>
</organism>
<feature type="region of interest" description="Disordered" evidence="1">
    <location>
        <begin position="1"/>
        <end position="101"/>
    </location>
</feature>
<feature type="compositionally biased region" description="Pro residues" evidence="1">
    <location>
        <begin position="22"/>
        <end position="33"/>
    </location>
</feature>